<dbReference type="AlphaFoldDB" id="A0A6A6X608"/>
<organism evidence="1 2">
    <name type="scientific">Melanomma pulvis-pyrius CBS 109.77</name>
    <dbReference type="NCBI Taxonomy" id="1314802"/>
    <lineage>
        <taxon>Eukaryota</taxon>
        <taxon>Fungi</taxon>
        <taxon>Dikarya</taxon>
        <taxon>Ascomycota</taxon>
        <taxon>Pezizomycotina</taxon>
        <taxon>Dothideomycetes</taxon>
        <taxon>Pleosporomycetidae</taxon>
        <taxon>Pleosporales</taxon>
        <taxon>Melanommataceae</taxon>
        <taxon>Melanomma</taxon>
    </lineage>
</organism>
<evidence type="ECO:0000313" key="1">
    <source>
        <dbReference type="EMBL" id="KAF2791776.1"/>
    </source>
</evidence>
<accession>A0A6A6X608</accession>
<name>A0A6A6X608_9PLEO</name>
<evidence type="ECO:0000313" key="2">
    <source>
        <dbReference type="Proteomes" id="UP000799757"/>
    </source>
</evidence>
<keyword evidence="2" id="KW-1185">Reference proteome</keyword>
<dbReference type="EMBL" id="MU002002">
    <property type="protein sequence ID" value="KAF2791776.1"/>
    <property type="molecule type" value="Genomic_DNA"/>
</dbReference>
<protein>
    <submittedName>
        <fullName evidence="1">Uncharacterized protein</fullName>
    </submittedName>
</protein>
<proteinExistence type="predicted"/>
<reference evidence="1" key="1">
    <citation type="journal article" date="2020" name="Stud. Mycol.">
        <title>101 Dothideomycetes genomes: a test case for predicting lifestyles and emergence of pathogens.</title>
        <authorList>
            <person name="Haridas S."/>
            <person name="Albert R."/>
            <person name="Binder M."/>
            <person name="Bloem J."/>
            <person name="Labutti K."/>
            <person name="Salamov A."/>
            <person name="Andreopoulos B."/>
            <person name="Baker S."/>
            <person name="Barry K."/>
            <person name="Bills G."/>
            <person name="Bluhm B."/>
            <person name="Cannon C."/>
            <person name="Castanera R."/>
            <person name="Culley D."/>
            <person name="Daum C."/>
            <person name="Ezra D."/>
            <person name="Gonzalez J."/>
            <person name="Henrissat B."/>
            <person name="Kuo A."/>
            <person name="Liang C."/>
            <person name="Lipzen A."/>
            <person name="Lutzoni F."/>
            <person name="Magnuson J."/>
            <person name="Mondo S."/>
            <person name="Nolan M."/>
            <person name="Ohm R."/>
            <person name="Pangilinan J."/>
            <person name="Park H.-J."/>
            <person name="Ramirez L."/>
            <person name="Alfaro M."/>
            <person name="Sun H."/>
            <person name="Tritt A."/>
            <person name="Yoshinaga Y."/>
            <person name="Zwiers L.-H."/>
            <person name="Turgeon B."/>
            <person name="Goodwin S."/>
            <person name="Spatafora J."/>
            <person name="Crous P."/>
            <person name="Grigoriev I."/>
        </authorList>
    </citation>
    <scope>NUCLEOTIDE SEQUENCE</scope>
    <source>
        <strain evidence="1">CBS 109.77</strain>
    </source>
</reference>
<sequence length="94" mass="10611">MVSNKKRIEMFIDDIPNCKLEGDISAGTIHSDENLRLDLQSACPIQVNSQCQIRSMRLMTPWTVAKCLAPVDNPWTAQQIKDVLKASNQCRPLK</sequence>
<dbReference type="OrthoDB" id="3521506at2759"/>
<dbReference type="Proteomes" id="UP000799757">
    <property type="component" value="Unassembled WGS sequence"/>
</dbReference>
<gene>
    <name evidence="1" type="ORF">K505DRAFT_248173</name>
</gene>